<proteinExistence type="predicted"/>
<accession>A0AAW9S1A6</accession>
<name>A0AAW9S1A6_9BACT</name>
<sequence>MVRILSIALAFCMLYPTIRTATILVNYQLNKGYFAKVLCINQDKPELHCEGQCHVSTQLEENQADEQDLPPLPELDSIVKFFNQTTIEIEHFGDNIEVGIEFFYLKKVYTSVHWKIFHPPKVLVA</sequence>
<reference evidence="1 2" key="1">
    <citation type="submission" date="2024-04" db="EMBL/GenBank/DDBJ databases">
        <title>Novel genus in family Flammeovirgaceae.</title>
        <authorList>
            <person name="Nguyen T.H."/>
            <person name="Vuong T.Q."/>
            <person name="Le H."/>
            <person name="Kim S.-G."/>
        </authorList>
    </citation>
    <scope>NUCLEOTIDE SEQUENCE [LARGE SCALE GENOMIC DNA]</scope>
    <source>
        <strain evidence="1 2">JCM 23209</strain>
    </source>
</reference>
<dbReference type="Proteomes" id="UP001403385">
    <property type="component" value="Unassembled WGS sequence"/>
</dbReference>
<gene>
    <name evidence="1" type="ORF">AAG747_03205</name>
</gene>
<dbReference type="RefSeq" id="WP_346819680.1">
    <property type="nucleotide sequence ID" value="NZ_JBDKWZ010000001.1"/>
</dbReference>
<comment type="caution">
    <text evidence="1">The sequence shown here is derived from an EMBL/GenBank/DDBJ whole genome shotgun (WGS) entry which is preliminary data.</text>
</comment>
<evidence type="ECO:0000313" key="2">
    <source>
        <dbReference type="Proteomes" id="UP001403385"/>
    </source>
</evidence>
<evidence type="ECO:0000313" key="1">
    <source>
        <dbReference type="EMBL" id="MEN7546901.1"/>
    </source>
</evidence>
<organism evidence="1 2">
    <name type="scientific">Rapidithrix thailandica</name>
    <dbReference type="NCBI Taxonomy" id="413964"/>
    <lineage>
        <taxon>Bacteria</taxon>
        <taxon>Pseudomonadati</taxon>
        <taxon>Bacteroidota</taxon>
        <taxon>Cytophagia</taxon>
        <taxon>Cytophagales</taxon>
        <taxon>Flammeovirgaceae</taxon>
        <taxon>Rapidithrix</taxon>
    </lineage>
</organism>
<protein>
    <recommendedName>
        <fullName evidence="3">Secreted protein</fullName>
    </recommendedName>
</protein>
<evidence type="ECO:0008006" key="3">
    <source>
        <dbReference type="Google" id="ProtNLM"/>
    </source>
</evidence>
<dbReference type="AlphaFoldDB" id="A0AAW9S1A6"/>
<keyword evidence="2" id="KW-1185">Reference proteome</keyword>
<dbReference type="EMBL" id="JBDKWZ010000001">
    <property type="protein sequence ID" value="MEN7546901.1"/>
    <property type="molecule type" value="Genomic_DNA"/>
</dbReference>